<sequence>MIYQYDASKDKCPLPLVKMRVLLKKLQAQDTCIIRLADLGSKSDIPKYLTAKGYQYTQQQLDNSIVEFHIKTGKLL</sequence>
<evidence type="ECO:0000313" key="2">
    <source>
        <dbReference type="EMBL" id="MDT0602228.1"/>
    </source>
</evidence>
<keyword evidence="3" id="KW-1185">Reference proteome</keyword>
<comment type="caution">
    <text evidence="2">The sequence shown here is derived from an EMBL/GenBank/DDBJ whole genome shotgun (WGS) entry which is preliminary data.</text>
</comment>
<dbReference type="Gene3D" id="3.30.110.40">
    <property type="entry name" value="TusA-like domain"/>
    <property type="match status" value="1"/>
</dbReference>
<dbReference type="Pfam" id="PF01206">
    <property type="entry name" value="TusA"/>
    <property type="match status" value="1"/>
</dbReference>
<accession>A0ABU2ZWB3</accession>
<evidence type="ECO:0000313" key="3">
    <source>
        <dbReference type="Proteomes" id="UP001266357"/>
    </source>
</evidence>
<dbReference type="InterPro" id="IPR001455">
    <property type="entry name" value="TusA-like"/>
</dbReference>
<dbReference type="CDD" id="cd00291">
    <property type="entry name" value="SirA_YedF_YeeD"/>
    <property type="match status" value="1"/>
</dbReference>
<feature type="domain" description="UPF0033" evidence="1">
    <location>
        <begin position="4"/>
        <end position="71"/>
    </location>
</feature>
<reference evidence="2 3" key="1">
    <citation type="submission" date="2023-09" db="EMBL/GenBank/DDBJ databases">
        <authorList>
            <person name="Rey-Velasco X."/>
        </authorList>
    </citation>
    <scope>NUCLEOTIDE SEQUENCE [LARGE SCALE GENOMIC DNA]</scope>
    <source>
        <strain evidence="2 3">W431</strain>
    </source>
</reference>
<evidence type="ECO:0000259" key="1">
    <source>
        <dbReference type="Pfam" id="PF01206"/>
    </source>
</evidence>
<dbReference type="Proteomes" id="UP001266357">
    <property type="component" value="Unassembled WGS sequence"/>
</dbReference>
<dbReference type="SUPFAM" id="SSF64307">
    <property type="entry name" value="SirA-like"/>
    <property type="match status" value="1"/>
</dbReference>
<name>A0ABU2ZWB3_9GAMM</name>
<dbReference type="InterPro" id="IPR036868">
    <property type="entry name" value="TusA-like_sf"/>
</dbReference>
<dbReference type="RefSeq" id="WP_311576063.1">
    <property type="nucleotide sequence ID" value="NZ_JAVRIF010000001.1"/>
</dbReference>
<organism evidence="2 3">
    <name type="scientific">Thalassotalea castellviae</name>
    <dbReference type="NCBI Taxonomy" id="3075612"/>
    <lineage>
        <taxon>Bacteria</taxon>
        <taxon>Pseudomonadati</taxon>
        <taxon>Pseudomonadota</taxon>
        <taxon>Gammaproteobacteria</taxon>
        <taxon>Alteromonadales</taxon>
        <taxon>Colwelliaceae</taxon>
        <taxon>Thalassotalea</taxon>
    </lineage>
</organism>
<dbReference type="EMBL" id="JAVRIF010000001">
    <property type="protein sequence ID" value="MDT0602228.1"/>
    <property type="molecule type" value="Genomic_DNA"/>
</dbReference>
<protein>
    <submittedName>
        <fullName evidence="2">Sulfurtransferase TusA family protein</fullName>
    </submittedName>
</protein>
<gene>
    <name evidence="2" type="ORF">RM573_01310</name>
</gene>
<proteinExistence type="predicted"/>